<dbReference type="GO" id="GO:0006302">
    <property type="term" value="P:double-strand break repair"/>
    <property type="evidence" value="ECO:0007669"/>
    <property type="project" value="TreeGrafter"/>
</dbReference>
<dbReference type="InParanoid" id="H2YRG9"/>
<evidence type="ECO:0000313" key="5">
    <source>
        <dbReference type="Ensembl" id="ENSCSAVP00000007929.1"/>
    </source>
</evidence>
<dbReference type="PANTHER" id="PTHR12585">
    <property type="entry name" value="SCC1 / RAD21 FAMILY MEMBER"/>
    <property type="match status" value="1"/>
</dbReference>
<keyword evidence="6" id="KW-1185">Reference proteome</keyword>
<organism evidence="5 6">
    <name type="scientific">Ciona savignyi</name>
    <name type="common">Pacific transparent sea squirt</name>
    <dbReference type="NCBI Taxonomy" id="51511"/>
    <lineage>
        <taxon>Eukaryota</taxon>
        <taxon>Metazoa</taxon>
        <taxon>Chordata</taxon>
        <taxon>Tunicata</taxon>
        <taxon>Ascidiacea</taxon>
        <taxon>Phlebobranchia</taxon>
        <taxon>Cionidae</taxon>
        <taxon>Ciona</taxon>
    </lineage>
</organism>
<keyword evidence="2" id="KW-0539">Nucleus</keyword>
<evidence type="ECO:0000256" key="1">
    <source>
        <dbReference type="ARBA" id="ARBA00004123"/>
    </source>
</evidence>
<protein>
    <recommendedName>
        <fullName evidence="4">Rad21/Rec8-like protein N-terminal domain-containing protein</fullName>
    </recommendedName>
</protein>
<dbReference type="eggNOG" id="KOG1213">
    <property type="taxonomic scope" value="Eukaryota"/>
</dbReference>
<sequence length="308" mass="34363">MFFTHDVLINTGGKFAIIWLAAMQNRKIKKRDYQSVELEQTCDELQKHFKPRSDGRMASVKGFSLRLSAQLVYGVLVVYHMKVSYLYNDANLSLQNLRRFKAQNQIYPSIPQIPTPRMTTVEMRHDDPIFGELFLLPEELNKSNMMMEDSLRSRSEIDDRFVVKDISNITLSDQPLHQVVGDSEFLDTNIDMEGFMGTNLFEDLDIVASSVDARLANITTPALHLPKTPQRPGKATERSKSPLTDDLSVLAVPLSAEPEPLLSAPEPLLSAPEPLLSAPEPLLSAPEPLLSAPEPLPSTPQSITAKAI</sequence>
<evidence type="ECO:0000256" key="3">
    <source>
        <dbReference type="SAM" id="MobiDB-lite"/>
    </source>
</evidence>
<dbReference type="InterPro" id="IPR006910">
    <property type="entry name" value="Rad21_Rec8_N"/>
</dbReference>
<dbReference type="GO" id="GO:0030893">
    <property type="term" value="C:meiotic cohesin complex"/>
    <property type="evidence" value="ECO:0007669"/>
    <property type="project" value="TreeGrafter"/>
</dbReference>
<evidence type="ECO:0000259" key="4">
    <source>
        <dbReference type="Pfam" id="PF04825"/>
    </source>
</evidence>
<accession>H2YRG9</accession>
<dbReference type="PANTHER" id="PTHR12585:SF27">
    <property type="entry name" value="MEIOTIC RECOMBINATION PROTEIN REC8 HOMOLOG"/>
    <property type="match status" value="1"/>
</dbReference>
<dbReference type="HOGENOM" id="CLU_904713_0_0_1"/>
<reference evidence="5" key="3">
    <citation type="submission" date="2025-09" db="UniProtKB">
        <authorList>
            <consortium name="Ensembl"/>
        </authorList>
    </citation>
    <scope>IDENTIFICATION</scope>
</reference>
<feature type="domain" description="Rad21/Rec8-like protein N-terminal" evidence="4">
    <location>
        <begin position="1"/>
        <end position="102"/>
    </location>
</feature>
<evidence type="ECO:0000313" key="6">
    <source>
        <dbReference type="Proteomes" id="UP000007875"/>
    </source>
</evidence>
<dbReference type="GO" id="GO:0051177">
    <property type="term" value="P:meiotic sister chromatid cohesion"/>
    <property type="evidence" value="ECO:0007669"/>
    <property type="project" value="TreeGrafter"/>
</dbReference>
<name>H2YRG9_CIOSA</name>
<proteinExistence type="predicted"/>
<dbReference type="STRING" id="51511.ENSCSAVP00000007929"/>
<dbReference type="Pfam" id="PF04825">
    <property type="entry name" value="Rad21_Rec8_N"/>
    <property type="match status" value="1"/>
</dbReference>
<dbReference type="InterPro" id="IPR039781">
    <property type="entry name" value="Rad21/Rec8-like"/>
</dbReference>
<dbReference type="GO" id="GO:0003682">
    <property type="term" value="F:chromatin binding"/>
    <property type="evidence" value="ECO:0007669"/>
    <property type="project" value="TreeGrafter"/>
</dbReference>
<dbReference type="Proteomes" id="UP000007875">
    <property type="component" value="Unassembled WGS sequence"/>
</dbReference>
<dbReference type="GO" id="GO:0005634">
    <property type="term" value="C:nucleus"/>
    <property type="evidence" value="ECO:0007669"/>
    <property type="project" value="UniProtKB-SubCell"/>
</dbReference>
<feature type="region of interest" description="Disordered" evidence="3">
    <location>
        <begin position="261"/>
        <end position="308"/>
    </location>
</feature>
<dbReference type="AlphaFoldDB" id="H2YRG9"/>
<dbReference type="Ensembl" id="ENSCSAVT00000008035.1">
    <property type="protein sequence ID" value="ENSCSAVP00000007929.1"/>
    <property type="gene ID" value="ENSCSAVG00000004732.1"/>
</dbReference>
<feature type="compositionally biased region" description="Low complexity" evidence="3">
    <location>
        <begin position="261"/>
        <end position="293"/>
    </location>
</feature>
<feature type="compositionally biased region" description="Polar residues" evidence="3">
    <location>
        <begin position="299"/>
        <end position="308"/>
    </location>
</feature>
<evidence type="ECO:0000256" key="2">
    <source>
        <dbReference type="ARBA" id="ARBA00023242"/>
    </source>
</evidence>
<reference evidence="6" key="1">
    <citation type="submission" date="2003-08" db="EMBL/GenBank/DDBJ databases">
        <authorList>
            <person name="Birren B."/>
            <person name="Nusbaum C."/>
            <person name="Abebe A."/>
            <person name="Abouelleil A."/>
            <person name="Adekoya E."/>
            <person name="Ait-zahra M."/>
            <person name="Allen N."/>
            <person name="Allen T."/>
            <person name="An P."/>
            <person name="Anderson M."/>
            <person name="Anderson S."/>
            <person name="Arachchi H."/>
            <person name="Armbruster J."/>
            <person name="Bachantsang P."/>
            <person name="Baldwin J."/>
            <person name="Barry A."/>
            <person name="Bayul T."/>
            <person name="Blitshsteyn B."/>
            <person name="Bloom T."/>
            <person name="Blye J."/>
            <person name="Boguslavskiy L."/>
            <person name="Borowsky M."/>
            <person name="Boukhgalter B."/>
            <person name="Brunache A."/>
            <person name="Butler J."/>
            <person name="Calixte N."/>
            <person name="Calvo S."/>
            <person name="Camarata J."/>
            <person name="Campo K."/>
            <person name="Chang J."/>
            <person name="Cheshatsang Y."/>
            <person name="Citroen M."/>
            <person name="Collymore A."/>
            <person name="Considine T."/>
            <person name="Cook A."/>
            <person name="Cooke P."/>
            <person name="Corum B."/>
            <person name="Cuomo C."/>
            <person name="David R."/>
            <person name="Dawoe T."/>
            <person name="Degray S."/>
            <person name="Dodge S."/>
            <person name="Dooley K."/>
            <person name="Dorje P."/>
            <person name="Dorjee K."/>
            <person name="Dorris L."/>
            <person name="Duffey N."/>
            <person name="Dupes A."/>
            <person name="Elkins T."/>
            <person name="Engels R."/>
            <person name="Erickson J."/>
            <person name="Farina A."/>
            <person name="Faro S."/>
            <person name="Ferreira P."/>
            <person name="Fischer H."/>
            <person name="Fitzgerald M."/>
            <person name="Foley K."/>
            <person name="Gage D."/>
            <person name="Galagan J."/>
            <person name="Gearin G."/>
            <person name="Gnerre S."/>
            <person name="Gnirke A."/>
            <person name="Goyette A."/>
            <person name="Graham J."/>
            <person name="Grandbois E."/>
            <person name="Gyaltsen K."/>
            <person name="Hafez N."/>
            <person name="Hagopian D."/>
            <person name="Hagos B."/>
            <person name="Hall J."/>
            <person name="Hatcher B."/>
            <person name="Heller A."/>
            <person name="Higgins H."/>
            <person name="Honan T."/>
            <person name="Horn A."/>
            <person name="Houde N."/>
            <person name="Hughes L."/>
            <person name="Hulme W."/>
            <person name="Husby E."/>
            <person name="Iliev I."/>
            <person name="Jaffe D."/>
            <person name="Jones C."/>
            <person name="Kamal M."/>
            <person name="Kamat A."/>
            <person name="Kamvysselis M."/>
            <person name="Karlsson E."/>
            <person name="Kells C."/>
            <person name="Kieu A."/>
            <person name="Kisner P."/>
            <person name="Kodira C."/>
            <person name="Kulbokas E."/>
            <person name="Labutti K."/>
            <person name="Lama D."/>
            <person name="Landers T."/>
            <person name="Leger J."/>
            <person name="Levine S."/>
            <person name="Lewis D."/>
            <person name="Lewis T."/>
            <person name="Lindblad-toh K."/>
            <person name="Liu X."/>
            <person name="Lokyitsang T."/>
            <person name="Lokyitsang Y."/>
            <person name="Lucien O."/>
            <person name="Lui A."/>
            <person name="Ma L.J."/>
            <person name="Mabbitt R."/>
            <person name="Macdonald J."/>
            <person name="Maclean C."/>
            <person name="Major J."/>
            <person name="Manning J."/>
            <person name="Marabella R."/>
            <person name="Maru K."/>
            <person name="Matthews C."/>
            <person name="Mauceli E."/>
            <person name="Mccarthy M."/>
            <person name="Mcdonough S."/>
            <person name="Mcghee T."/>
            <person name="Meldrim J."/>
            <person name="Meneus L."/>
            <person name="Mesirov J."/>
            <person name="Mihalev A."/>
            <person name="Mihova T."/>
            <person name="Mikkelsen T."/>
            <person name="Mlenga V."/>
            <person name="Moru K."/>
            <person name="Mozes J."/>
            <person name="Mulrain L."/>
            <person name="Munson G."/>
            <person name="Naylor J."/>
            <person name="Newes C."/>
            <person name="Nguyen C."/>
            <person name="Nguyen N."/>
            <person name="Nguyen T."/>
            <person name="Nicol R."/>
            <person name="Nielsen C."/>
            <person name="Nizzari M."/>
            <person name="Norbu C."/>
            <person name="Norbu N."/>
            <person name="O'donnell P."/>
            <person name="Okoawo O."/>
            <person name="O'leary S."/>
            <person name="Omotosho B."/>
            <person name="O'neill K."/>
            <person name="Osman S."/>
            <person name="Parker S."/>
            <person name="Perrin D."/>
            <person name="Phunkhang P."/>
            <person name="Piqani B."/>
            <person name="Purcell S."/>
            <person name="Rachupka T."/>
            <person name="Ramasamy U."/>
            <person name="Rameau R."/>
            <person name="Ray V."/>
            <person name="Raymond C."/>
            <person name="Retta R."/>
            <person name="Richardson S."/>
            <person name="Rise C."/>
            <person name="Rodriguez J."/>
            <person name="Rogers J."/>
            <person name="Rogov P."/>
            <person name="Rutman M."/>
            <person name="Schupbach R."/>
            <person name="Seaman C."/>
            <person name="Settipalli S."/>
            <person name="Sharpe T."/>
            <person name="Sheridan J."/>
            <person name="Sherpa N."/>
            <person name="Shi J."/>
            <person name="Smirnov S."/>
            <person name="Smith C."/>
            <person name="Sougnez C."/>
            <person name="Spencer B."/>
            <person name="Stalker J."/>
            <person name="Stange-thomann N."/>
            <person name="Stavropoulos S."/>
            <person name="Stetson K."/>
            <person name="Stone C."/>
            <person name="Stone S."/>
            <person name="Stubbs M."/>
            <person name="Talamas J."/>
            <person name="Tchuinga P."/>
            <person name="Tenzing P."/>
            <person name="Tesfaye S."/>
            <person name="Theodore J."/>
            <person name="Thoulutsang Y."/>
            <person name="Topham K."/>
            <person name="Towey S."/>
            <person name="Tsamla T."/>
            <person name="Tsomo N."/>
            <person name="Vallee D."/>
            <person name="Vassiliev H."/>
            <person name="Venkataraman V."/>
            <person name="Vinson J."/>
            <person name="Vo A."/>
            <person name="Wade C."/>
            <person name="Wang S."/>
            <person name="Wangchuk T."/>
            <person name="Wangdi T."/>
            <person name="Whittaker C."/>
            <person name="Wilkinson J."/>
            <person name="Wu Y."/>
            <person name="Wyman D."/>
            <person name="Yadav S."/>
            <person name="Yang S."/>
            <person name="Yang X."/>
            <person name="Yeager S."/>
            <person name="Yee E."/>
            <person name="Young G."/>
            <person name="Zainoun J."/>
            <person name="Zembeck L."/>
            <person name="Zimmer A."/>
            <person name="Zody M."/>
            <person name="Lander E."/>
        </authorList>
    </citation>
    <scope>NUCLEOTIDE SEQUENCE [LARGE SCALE GENOMIC DNA]</scope>
</reference>
<reference evidence="5" key="2">
    <citation type="submission" date="2025-08" db="UniProtKB">
        <authorList>
            <consortium name="Ensembl"/>
        </authorList>
    </citation>
    <scope>IDENTIFICATION</scope>
</reference>
<feature type="region of interest" description="Disordered" evidence="3">
    <location>
        <begin position="222"/>
        <end position="244"/>
    </location>
</feature>
<comment type="subcellular location">
    <subcellularLocation>
        <location evidence="1">Nucleus</location>
    </subcellularLocation>
</comment>